<dbReference type="Proteomes" id="UP000886998">
    <property type="component" value="Unassembled WGS sequence"/>
</dbReference>
<comment type="caution">
    <text evidence="2">The sequence shown here is derived from an EMBL/GenBank/DDBJ whole genome shotgun (WGS) entry which is preliminary data.</text>
</comment>
<gene>
    <name evidence="2" type="primary">AVEN_202075_1</name>
    <name evidence="2" type="ORF">TNIN_217071</name>
</gene>
<sequence length="95" mass="10672">MEMPPSLSTIGQRGNGVERSPQNSISGKTTEILVTLLFLRPLHKHDKHNGRVEVQPYTTASWGFRKGRREIPTGLTGRISAQEKNCAPFFLGRRK</sequence>
<dbReference type="OrthoDB" id="6438632at2759"/>
<feature type="compositionally biased region" description="Polar residues" evidence="1">
    <location>
        <begin position="1"/>
        <end position="12"/>
    </location>
</feature>
<evidence type="ECO:0000313" key="2">
    <source>
        <dbReference type="EMBL" id="GFY70016.1"/>
    </source>
</evidence>
<feature type="region of interest" description="Disordered" evidence="1">
    <location>
        <begin position="1"/>
        <end position="26"/>
    </location>
</feature>
<accession>A0A8X6YBX5</accession>
<dbReference type="AlphaFoldDB" id="A0A8X6YBX5"/>
<protein>
    <submittedName>
        <fullName evidence="2">Uncharacterized protein</fullName>
    </submittedName>
</protein>
<evidence type="ECO:0000256" key="1">
    <source>
        <dbReference type="SAM" id="MobiDB-lite"/>
    </source>
</evidence>
<keyword evidence="3" id="KW-1185">Reference proteome</keyword>
<dbReference type="EMBL" id="BMAV01017954">
    <property type="protein sequence ID" value="GFY70016.1"/>
    <property type="molecule type" value="Genomic_DNA"/>
</dbReference>
<proteinExistence type="predicted"/>
<evidence type="ECO:0000313" key="3">
    <source>
        <dbReference type="Proteomes" id="UP000886998"/>
    </source>
</evidence>
<name>A0A8X6YBX5_9ARAC</name>
<reference evidence="2" key="1">
    <citation type="submission" date="2020-08" db="EMBL/GenBank/DDBJ databases">
        <title>Multicomponent nature underlies the extraordinary mechanical properties of spider dragline silk.</title>
        <authorList>
            <person name="Kono N."/>
            <person name="Nakamura H."/>
            <person name="Mori M."/>
            <person name="Yoshida Y."/>
            <person name="Ohtoshi R."/>
            <person name="Malay A.D."/>
            <person name="Moran D.A.P."/>
            <person name="Tomita M."/>
            <person name="Numata K."/>
            <person name="Arakawa K."/>
        </authorList>
    </citation>
    <scope>NUCLEOTIDE SEQUENCE</scope>
</reference>
<organism evidence="2 3">
    <name type="scientific">Trichonephila inaurata madagascariensis</name>
    <dbReference type="NCBI Taxonomy" id="2747483"/>
    <lineage>
        <taxon>Eukaryota</taxon>
        <taxon>Metazoa</taxon>
        <taxon>Ecdysozoa</taxon>
        <taxon>Arthropoda</taxon>
        <taxon>Chelicerata</taxon>
        <taxon>Arachnida</taxon>
        <taxon>Araneae</taxon>
        <taxon>Araneomorphae</taxon>
        <taxon>Entelegynae</taxon>
        <taxon>Araneoidea</taxon>
        <taxon>Nephilidae</taxon>
        <taxon>Trichonephila</taxon>
        <taxon>Trichonephila inaurata</taxon>
    </lineage>
</organism>